<dbReference type="InterPro" id="IPR019166">
    <property type="entry name" value="MIC26/MIC27"/>
</dbReference>
<comment type="similarity">
    <text evidence="2">Belongs to the apolipoprotein O/MICOS complex subunit Mic27 family.</text>
</comment>
<keyword evidence="10" id="KW-1185">Reference proteome</keyword>
<protein>
    <recommendedName>
        <fullName evidence="7">MICOS complex subunit</fullName>
    </recommendedName>
</protein>
<keyword evidence="4" id="KW-1133">Transmembrane helix</keyword>
<dbReference type="GO" id="GO:0061617">
    <property type="term" value="C:MICOS complex"/>
    <property type="evidence" value="ECO:0007669"/>
    <property type="project" value="UniProtKB-UniRule"/>
</dbReference>
<organism evidence="9 10">
    <name type="scientific">Batillaria attramentaria</name>
    <dbReference type="NCBI Taxonomy" id="370345"/>
    <lineage>
        <taxon>Eukaryota</taxon>
        <taxon>Metazoa</taxon>
        <taxon>Spiralia</taxon>
        <taxon>Lophotrochozoa</taxon>
        <taxon>Mollusca</taxon>
        <taxon>Gastropoda</taxon>
        <taxon>Caenogastropoda</taxon>
        <taxon>Sorbeoconcha</taxon>
        <taxon>Cerithioidea</taxon>
        <taxon>Batillariidae</taxon>
        <taxon>Batillaria</taxon>
    </lineage>
</organism>
<comment type="subunit">
    <text evidence="7">Component of the mitochondrial contact site and cristae organizing system (MICOS) complex.</text>
</comment>
<evidence type="ECO:0000256" key="6">
    <source>
        <dbReference type="ARBA" id="ARBA00023136"/>
    </source>
</evidence>
<dbReference type="AlphaFoldDB" id="A0ABD0J3M2"/>
<accession>A0ABD0J3M2</accession>
<feature type="compositionally biased region" description="Basic and acidic residues" evidence="8">
    <location>
        <begin position="232"/>
        <end position="246"/>
    </location>
</feature>
<evidence type="ECO:0000256" key="2">
    <source>
        <dbReference type="ARBA" id="ARBA00010904"/>
    </source>
</evidence>
<name>A0ABD0J3M2_9CAEN</name>
<keyword evidence="7" id="KW-0999">Mitochondrion inner membrane</keyword>
<evidence type="ECO:0000313" key="10">
    <source>
        <dbReference type="Proteomes" id="UP001519460"/>
    </source>
</evidence>
<comment type="subcellular location">
    <subcellularLocation>
        <location evidence="7">Mitochondrion inner membrane</location>
    </subcellularLocation>
    <subcellularLocation>
        <location evidence="1">Mitochondrion membrane</location>
    </subcellularLocation>
</comment>
<comment type="caution">
    <text evidence="9">The sequence shown here is derived from an EMBL/GenBank/DDBJ whole genome shotgun (WGS) entry which is preliminary data.</text>
</comment>
<gene>
    <name evidence="9" type="ORF">BaRGS_00039345</name>
</gene>
<evidence type="ECO:0000256" key="8">
    <source>
        <dbReference type="SAM" id="MobiDB-lite"/>
    </source>
</evidence>
<evidence type="ECO:0000256" key="4">
    <source>
        <dbReference type="ARBA" id="ARBA00022989"/>
    </source>
</evidence>
<evidence type="ECO:0000256" key="1">
    <source>
        <dbReference type="ARBA" id="ARBA00004325"/>
    </source>
</evidence>
<dbReference type="PANTHER" id="PTHR14564">
    <property type="entry name" value="MICOS COMPLEX SUBUNIT MIC26 / MIC27 FAMILY MEMBER"/>
    <property type="match status" value="1"/>
</dbReference>
<dbReference type="EMBL" id="JACVVK020000682">
    <property type="protein sequence ID" value="KAK7456547.1"/>
    <property type="molecule type" value="Genomic_DNA"/>
</dbReference>
<dbReference type="Pfam" id="PF09769">
    <property type="entry name" value="ApoO"/>
    <property type="match status" value="1"/>
</dbReference>
<evidence type="ECO:0000256" key="7">
    <source>
        <dbReference type="RuleBase" id="RU363021"/>
    </source>
</evidence>
<comment type="function">
    <text evidence="7">Component of the MICOS complex, a large protein complex of the mitochondrial inner membrane that plays crucial roles in the maintenance of crista junctions, inner membrane architecture, and formation of contact sites to the outer membrane.</text>
</comment>
<keyword evidence="3" id="KW-0812">Transmembrane</keyword>
<sequence length="282" mass="31349">MTQSGCAVDVRQNHGDQEQNGTQQILQPQRTTKLTGHLERIRGIGVFHPFADSHLPEATQHLLRIGAGALFASVPLVPAYTVYASDGSEDEDKPKVRITELSIYDNPETRNRYRYVQEEINPLRQVVSQGRQALWAYLETVQESYVTGVIDYIQNDPGMLPRVVVITIAGLGGVVAGYRGRLEVQHGKRFYSAAAITAAASLCYPNQAVELSNDVYKYCKDQFHARWPMQEFREGPTKSPEARKVMMDPGLPAPTPGMPPIKGDPGMSLEEDEDMYTTRGAK</sequence>
<feature type="region of interest" description="Disordered" evidence="8">
    <location>
        <begin position="1"/>
        <end position="24"/>
    </location>
</feature>
<reference evidence="9 10" key="1">
    <citation type="journal article" date="2023" name="Sci. Data">
        <title>Genome assembly of the Korean intertidal mud-creeper Batillaria attramentaria.</title>
        <authorList>
            <person name="Patra A.K."/>
            <person name="Ho P.T."/>
            <person name="Jun S."/>
            <person name="Lee S.J."/>
            <person name="Kim Y."/>
            <person name="Won Y.J."/>
        </authorList>
    </citation>
    <scope>NUCLEOTIDE SEQUENCE [LARGE SCALE GENOMIC DNA]</scope>
    <source>
        <strain evidence="9">Wonlab-2016</strain>
    </source>
</reference>
<proteinExistence type="inferred from homology"/>
<evidence type="ECO:0000256" key="3">
    <source>
        <dbReference type="ARBA" id="ARBA00022692"/>
    </source>
</evidence>
<evidence type="ECO:0000313" key="9">
    <source>
        <dbReference type="EMBL" id="KAK7456547.1"/>
    </source>
</evidence>
<dbReference type="InterPro" id="IPR033182">
    <property type="entry name" value="MIC26/MIC27_animal"/>
</dbReference>
<feature type="region of interest" description="Disordered" evidence="8">
    <location>
        <begin position="232"/>
        <end position="282"/>
    </location>
</feature>
<dbReference type="Proteomes" id="UP001519460">
    <property type="component" value="Unassembled WGS sequence"/>
</dbReference>
<keyword evidence="6" id="KW-0472">Membrane</keyword>
<keyword evidence="5 7" id="KW-0496">Mitochondrion</keyword>
<evidence type="ECO:0000256" key="5">
    <source>
        <dbReference type="ARBA" id="ARBA00023128"/>
    </source>
</evidence>